<dbReference type="GO" id="GO:0006780">
    <property type="term" value="P:uroporphyrinogen III biosynthetic process"/>
    <property type="evidence" value="ECO:0007669"/>
    <property type="project" value="UniProtKB-UniRule"/>
</dbReference>
<evidence type="ECO:0000256" key="5">
    <source>
        <dbReference type="ARBA" id="ARBA00023244"/>
    </source>
</evidence>
<dbReference type="PANTHER" id="PTHR38042:SF1">
    <property type="entry name" value="UROPORPHYRINOGEN-III SYNTHASE, CHLOROPLASTIC"/>
    <property type="match status" value="1"/>
</dbReference>
<dbReference type="CDD" id="cd06578">
    <property type="entry name" value="HemD"/>
    <property type="match status" value="1"/>
</dbReference>
<comment type="function">
    <text evidence="6 9">Catalyzes cyclization of the linear tetrapyrrole, hydroxymethylbilane, to the macrocyclic uroporphyrinogen III.</text>
</comment>
<evidence type="ECO:0000256" key="8">
    <source>
        <dbReference type="ARBA" id="ARBA00048617"/>
    </source>
</evidence>
<evidence type="ECO:0000313" key="15">
    <source>
        <dbReference type="Proteomes" id="UP000293637"/>
    </source>
</evidence>
<dbReference type="EMBL" id="LRQI01000079">
    <property type="protein sequence ID" value="KXA37063.1"/>
    <property type="molecule type" value="Genomic_DNA"/>
</dbReference>
<keyword evidence="4 9" id="KW-0456">Lyase</keyword>
<evidence type="ECO:0000313" key="14">
    <source>
        <dbReference type="Proteomes" id="UP000070063"/>
    </source>
</evidence>
<dbReference type="RefSeq" id="WP_002458904.1">
    <property type="nucleotide sequence ID" value="NZ_AP021848.1"/>
</dbReference>
<evidence type="ECO:0000313" key="12">
    <source>
        <dbReference type="EMBL" id="QEX38725.1"/>
    </source>
</evidence>
<dbReference type="Proteomes" id="UP000293637">
    <property type="component" value="Unassembled WGS sequence"/>
</dbReference>
<keyword evidence="5 9" id="KW-0627">Porphyrin biosynthesis</keyword>
<keyword evidence="16" id="KW-1185">Reference proteome</keyword>
<evidence type="ECO:0000313" key="16">
    <source>
        <dbReference type="Proteomes" id="UP000325462"/>
    </source>
</evidence>
<dbReference type="EMBL" id="CP041722">
    <property type="protein sequence ID" value="QEX38725.1"/>
    <property type="molecule type" value="Genomic_DNA"/>
</dbReference>
<evidence type="ECO:0000256" key="3">
    <source>
        <dbReference type="ARBA" id="ARBA00013109"/>
    </source>
</evidence>
<evidence type="ECO:0000256" key="7">
    <source>
        <dbReference type="ARBA" id="ARBA00040167"/>
    </source>
</evidence>
<comment type="pathway">
    <text evidence="1 9">Porphyrin-containing compound metabolism; protoporphyrin-IX biosynthesis; coproporphyrinogen-III from 5-aminolevulinate: step 3/4.</text>
</comment>
<dbReference type="AlphaFoldDB" id="A0A133Q2J4"/>
<dbReference type="Proteomes" id="UP000070063">
    <property type="component" value="Unassembled WGS sequence"/>
</dbReference>
<dbReference type="UniPathway" id="UPA00251">
    <property type="reaction ID" value="UER00320"/>
</dbReference>
<evidence type="ECO:0000313" key="13">
    <source>
        <dbReference type="EMBL" id="TBW71038.1"/>
    </source>
</evidence>
<dbReference type="InterPro" id="IPR039793">
    <property type="entry name" value="UROS/Hem4"/>
</dbReference>
<evidence type="ECO:0000256" key="4">
    <source>
        <dbReference type="ARBA" id="ARBA00023239"/>
    </source>
</evidence>
<dbReference type="EMBL" id="SCHB01000008">
    <property type="protein sequence ID" value="TBW71038.1"/>
    <property type="molecule type" value="Genomic_DNA"/>
</dbReference>
<evidence type="ECO:0000256" key="9">
    <source>
        <dbReference type="RuleBase" id="RU366031"/>
    </source>
</evidence>
<evidence type="ECO:0000259" key="10">
    <source>
        <dbReference type="Pfam" id="PF02602"/>
    </source>
</evidence>
<accession>A0A133Q2J4</accession>
<name>A0A133Q2J4_STALU</name>
<reference evidence="13 15" key="2">
    <citation type="journal article" date="2019" name="Sci. Transl. Med.">
        <title>Quorum sensing between bacterial species on the skin protects against epidermal injury in atopic dermatitis.</title>
        <authorList>
            <person name="Williams M.R."/>
        </authorList>
    </citation>
    <scope>NUCLEOTIDE SEQUENCE [LARGE SCALE GENOMIC DNA]</scope>
    <source>
        <strain evidence="13 15">E7</strain>
    </source>
</reference>
<dbReference type="PANTHER" id="PTHR38042">
    <property type="entry name" value="UROPORPHYRINOGEN-III SYNTHASE, CHLOROPLASTIC"/>
    <property type="match status" value="1"/>
</dbReference>
<dbReference type="Gene3D" id="3.40.50.10090">
    <property type="match status" value="2"/>
</dbReference>
<dbReference type="SUPFAM" id="SSF69618">
    <property type="entry name" value="HemD-like"/>
    <property type="match status" value="1"/>
</dbReference>
<feature type="domain" description="Tetrapyrrole biosynthesis uroporphyrinogen III synthase" evidence="10">
    <location>
        <begin position="19"/>
        <end position="214"/>
    </location>
</feature>
<comment type="similarity">
    <text evidence="2 9">Belongs to the uroporphyrinogen-III synthase family.</text>
</comment>
<dbReference type="STRING" id="28035.B6N84_06050"/>
<comment type="catalytic activity">
    <reaction evidence="8 9">
        <text>hydroxymethylbilane = uroporphyrinogen III + H2O</text>
        <dbReference type="Rhea" id="RHEA:18965"/>
        <dbReference type="ChEBI" id="CHEBI:15377"/>
        <dbReference type="ChEBI" id="CHEBI:57308"/>
        <dbReference type="ChEBI" id="CHEBI:57845"/>
        <dbReference type="EC" id="4.2.1.75"/>
    </reaction>
</comment>
<sequence length="226" mass="26064">MKPVVVMTQTSNVKSDLIEIVHKPFIKIQSLEFNTQLLHDNYDWIIFSSKNAVQLFYPFFNSVNIKYVAAIGDKTAQLCQELGIKVDFIPDDYSQEGLISKLKLQNQKLLIPSSAQARPYLQRKLSQNNKVVKIDLYTPIAHRDNIHEVIKLISNNKIDALTFSSSSAVHYFFEEANLPNFYAYYAIGRQTANTIRYYGYEPKIADNQTLESLINKIIESRNYNEI</sequence>
<dbReference type="OMA" id="VCIGKTT"/>
<dbReference type="GO" id="GO:0006782">
    <property type="term" value="P:protoporphyrinogen IX biosynthetic process"/>
    <property type="evidence" value="ECO:0007669"/>
    <property type="project" value="UniProtKB-UniRule"/>
</dbReference>
<protein>
    <recommendedName>
        <fullName evidence="7 9">Uroporphyrinogen-III synthase</fullName>
        <ecNumber evidence="3 9">4.2.1.75</ecNumber>
    </recommendedName>
</protein>
<evidence type="ECO:0000256" key="1">
    <source>
        <dbReference type="ARBA" id="ARBA00004772"/>
    </source>
</evidence>
<dbReference type="Pfam" id="PF02602">
    <property type="entry name" value="HEM4"/>
    <property type="match status" value="1"/>
</dbReference>
<dbReference type="eggNOG" id="COG1587">
    <property type="taxonomic scope" value="Bacteria"/>
</dbReference>
<dbReference type="GO" id="GO:0004852">
    <property type="term" value="F:uroporphyrinogen-III synthase activity"/>
    <property type="evidence" value="ECO:0007669"/>
    <property type="project" value="UniProtKB-UniRule"/>
</dbReference>
<dbReference type="EC" id="4.2.1.75" evidence="3 9"/>
<proteinExistence type="inferred from homology"/>
<gene>
    <name evidence="13" type="ORF">EQ812_10905</name>
    <name evidence="12" type="ORF">FO454_07475</name>
    <name evidence="11" type="ORF">HMPREF3225_02017</name>
</gene>
<dbReference type="GeneID" id="58089555"/>
<reference evidence="12 16" key="3">
    <citation type="submission" date="2019-07" db="EMBL/GenBank/DDBJ databases">
        <title>Comparative genome analysis of staphylococcus lugdunensis shows clonal complex-dependent diversity of the putative virulence factor, ess/type vii locus.</title>
        <authorList>
            <person name="Lebeurre J."/>
            <person name="Dahyot S."/>
            <person name="Diene S."/>
            <person name="Paulay A."/>
            <person name="Aubourg M."/>
            <person name="Argemi X."/>
            <person name="Giard J.-C."/>
            <person name="Tournier I."/>
            <person name="Francois P."/>
            <person name="Pestel-Caron M."/>
        </authorList>
    </citation>
    <scope>NUCLEOTIDE SEQUENCE [LARGE SCALE GENOMIC DNA]</scope>
    <source>
        <strain evidence="12 16">SL13</strain>
    </source>
</reference>
<organism evidence="13 15">
    <name type="scientific">Staphylococcus lugdunensis</name>
    <dbReference type="NCBI Taxonomy" id="28035"/>
    <lineage>
        <taxon>Bacteria</taxon>
        <taxon>Bacillati</taxon>
        <taxon>Bacillota</taxon>
        <taxon>Bacilli</taxon>
        <taxon>Bacillales</taxon>
        <taxon>Staphylococcaceae</taxon>
        <taxon>Staphylococcus</taxon>
    </lineage>
</organism>
<dbReference type="Proteomes" id="UP000325462">
    <property type="component" value="Chromosome"/>
</dbReference>
<evidence type="ECO:0000313" key="11">
    <source>
        <dbReference type="EMBL" id="KXA37063.1"/>
    </source>
</evidence>
<dbReference type="InterPro" id="IPR003754">
    <property type="entry name" value="4pyrrol_synth_uPrphyn_synth"/>
</dbReference>
<evidence type="ECO:0000256" key="6">
    <source>
        <dbReference type="ARBA" id="ARBA00037589"/>
    </source>
</evidence>
<evidence type="ECO:0000256" key="2">
    <source>
        <dbReference type="ARBA" id="ARBA00008133"/>
    </source>
</evidence>
<reference evidence="11 14" key="1">
    <citation type="submission" date="2016-01" db="EMBL/GenBank/DDBJ databases">
        <authorList>
            <person name="Mitreva M."/>
            <person name="Pepin K.H."/>
            <person name="Mihindukulasuriya K.A."/>
            <person name="Fulton R."/>
            <person name="Fronick C."/>
            <person name="O'Laughlin M."/>
            <person name="Miner T."/>
            <person name="Herter B."/>
            <person name="Rosa B.A."/>
            <person name="Cordes M."/>
            <person name="Tomlinson C."/>
            <person name="Wollam A."/>
            <person name="Palsikar V.B."/>
            <person name="Mardis E.R."/>
            <person name="Wilson R.K."/>
        </authorList>
    </citation>
    <scope>NUCLEOTIDE SEQUENCE [LARGE SCALE GENOMIC DNA]</scope>
    <source>
        <strain evidence="11 14">MJR7738</strain>
    </source>
</reference>
<dbReference type="InterPro" id="IPR036108">
    <property type="entry name" value="4pyrrol_syn_uPrphyn_synt_sf"/>
</dbReference>